<reference evidence="1 2" key="1">
    <citation type="submission" date="2016-10" db="EMBL/GenBank/DDBJ databases">
        <authorList>
            <person name="de Groot N.N."/>
        </authorList>
    </citation>
    <scope>NUCLEOTIDE SEQUENCE [LARGE SCALE GENOMIC DNA]</scope>
    <source>
        <strain evidence="1 2">DSM 8537</strain>
    </source>
</reference>
<organism evidence="1 2">
    <name type="scientific">Paracoccus aminovorans</name>
    <dbReference type="NCBI Taxonomy" id="34004"/>
    <lineage>
        <taxon>Bacteria</taxon>
        <taxon>Pseudomonadati</taxon>
        <taxon>Pseudomonadota</taxon>
        <taxon>Alphaproteobacteria</taxon>
        <taxon>Rhodobacterales</taxon>
        <taxon>Paracoccaceae</taxon>
        <taxon>Paracoccus</taxon>
    </lineage>
</organism>
<dbReference type="STRING" id="34004.SAMN04488021_11718"/>
<sequence length="214" mass="23083">MSGYSRTPRLLKGAIVAFRPPVPIPEVIPFQINPESLQRTIEANAAEGEGGADGFRLAGAPKEVIKVEAVLDAADDLEQGRAEDLGLHPRLAQLETLLYPAASTVIANAVLLRLGTVEILPATGPFTVFIWGKTRILPVRLKSLSITEEAYDPKLNPIRAKVSMDLNVLSYSDLESSHPGYAMFLSHQLVKETMAQVGRVNSLGSVLGSDVKIM</sequence>
<dbReference type="EMBL" id="FOPU01000017">
    <property type="protein sequence ID" value="SFH53595.1"/>
    <property type="molecule type" value="Genomic_DNA"/>
</dbReference>
<protein>
    <submittedName>
        <fullName evidence="1">Uncharacterized protein</fullName>
    </submittedName>
</protein>
<name>A0A1I3AU15_9RHOB</name>
<dbReference type="RefSeq" id="WP_074968004.1">
    <property type="nucleotide sequence ID" value="NZ_CBCRYP010000049.1"/>
</dbReference>
<keyword evidence="2" id="KW-1185">Reference proteome</keyword>
<gene>
    <name evidence="1" type="ORF">SAMN04488021_11718</name>
</gene>
<evidence type="ECO:0000313" key="2">
    <source>
        <dbReference type="Proteomes" id="UP000183635"/>
    </source>
</evidence>
<dbReference type="Proteomes" id="UP000183635">
    <property type="component" value="Unassembled WGS sequence"/>
</dbReference>
<accession>A0A1I3AU15</accession>
<evidence type="ECO:0000313" key="1">
    <source>
        <dbReference type="EMBL" id="SFH53595.1"/>
    </source>
</evidence>
<dbReference type="OrthoDB" id="661223at2"/>
<dbReference type="AlphaFoldDB" id="A0A1I3AU15"/>
<proteinExistence type="predicted"/>